<dbReference type="InterPro" id="IPR011006">
    <property type="entry name" value="CheY-like_superfamily"/>
</dbReference>
<accession>A0AAQ3LCT6</accession>
<evidence type="ECO:0000256" key="4">
    <source>
        <dbReference type="PROSITE-ProRule" id="PRU00169"/>
    </source>
</evidence>
<reference evidence="7 8" key="1">
    <citation type="submission" date="2023-10" db="EMBL/GenBank/DDBJ databases">
        <title>Rubellicoccus peritrichatus gen. nov., sp. nov., isolated from an algae of coral reef tank.</title>
        <authorList>
            <person name="Luo J."/>
        </authorList>
    </citation>
    <scope>NUCLEOTIDE SEQUENCE [LARGE SCALE GENOMIC DNA]</scope>
    <source>
        <strain evidence="7 8">CR14</strain>
    </source>
</reference>
<dbReference type="EMBL" id="CP136920">
    <property type="protein sequence ID" value="WOO43340.1"/>
    <property type="molecule type" value="Genomic_DNA"/>
</dbReference>
<dbReference type="EC" id="2.7.13.3" evidence="2"/>
<dbReference type="SMART" id="SM00388">
    <property type="entry name" value="HisKA"/>
    <property type="match status" value="1"/>
</dbReference>
<evidence type="ECO:0000259" key="6">
    <source>
        <dbReference type="PROSITE" id="PS50110"/>
    </source>
</evidence>
<evidence type="ECO:0000256" key="3">
    <source>
        <dbReference type="ARBA" id="ARBA00022553"/>
    </source>
</evidence>
<dbReference type="AlphaFoldDB" id="A0AAQ3LCT6"/>
<dbReference type="Pfam" id="PF02518">
    <property type="entry name" value="HATPase_c"/>
    <property type="match status" value="1"/>
</dbReference>
<evidence type="ECO:0000313" key="7">
    <source>
        <dbReference type="EMBL" id="WOO43340.1"/>
    </source>
</evidence>
<keyword evidence="7" id="KW-0418">Kinase</keyword>
<dbReference type="SMART" id="SM00387">
    <property type="entry name" value="HATPase_c"/>
    <property type="match status" value="1"/>
</dbReference>
<dbReference type="Gene3D" id="3.40.50.2300">
    <property type="match status" value="1"/>
</dbReference>
<protein>
    <recommendedName>
        <fullName evidence="2">histidine kinase</fullName>
        <ecNumber evidence="2">2.7.13.3</ecNumber>
    </recommendedName>
</protein>
<keyword evidence="3 4" id="KW-0597">Phosphoprotein</keyword>
<dbReference type="InterPro" id="IPR036097">
    <property type="entry name" value="HisK_dim/P_sf"/>
</dbReference>
<dbReference type="InterPro" id="IPR004358">
    <property type="entry name" value="Sig_transdc_His_kin-like_C"/>
</dbReference>
<comment type="catalytic activity">
    <reaction evidence="1">
        <text>ATP + protein L-histidine = ADP + protein N-phospho-L-histidine.</text>
        <dbReference type="EC" id="2.7.13.3"/>
    </reaction>
</comment>
<dbReference type="SUPFAM" id="SSF52172">
    <property type="entry name" value="CheY-like"/>
    <property type="match status" value="1"/>
</dbReference>
<dbReference type="Gene3D" id="3.30.565.10">
    <property type="entry name" value="Histidine kinase-like ATPase, C-terminal domain"/>
    <property type="match status" value="1"/>
</dbReference>
<dbReference type="GO" id="GO:0000155">
    <property type="term" value="F:phosphorelay sensor kinase activity"/>
    <property type="evidence" value="ECO:0007669"/>
    <property type="project" value="InterPro"/>
</dbReference>
<dbReference type="CDD" id="cd00075">
    <property type="entry name" value="HATPase"/>
    <property type="match status" value="1"/>
</dbReference>
<feature type="domain" description="Response regulatory" evidence="6">
    <location>
        <begin position="4"/>
        <end position="120"/>
    </location>
</feature>
<dbReference type="Gene3D" id="1.10.287.130">
    <property type="match status" value="1"/>
</dbReference>
<feature type="modified residue" description="4-aspartylphosphate" evidence="4">
    <location>
        <position position="53"/>
    </location>
</feature>
<evidence type="ECO:0000256" key="1">
    <source>
        <dbReference type="ARBA" id="ARBA00000085"/>
    </source>
</evidence>
<dbReference type="RefSeq" id="WP_317835889.1">
    <property type="nucleotide sequence ID" value="NZ_CP136920.1"/>
</dbReference>
<dbReference type="PROSITE" id="PS50110">
    <property type="entry name" value="RESPONSE_REGULATORY"/>
    <property type="match status" value="1"/>
</dbReference>
<sequence>MKPSIVVADENPTDLEYTASILEMDGYTVFRAQNGQEALDLIERHEPTVICCDLVGSETDSMVISQRLRSKDETQSVPIVIVTGEVNRNQLPGLLEAGASDFMTKPVSSVELRARVRTKARIHRQYQEVAAAHRMREDLSHMLTHDLRGNLSIVQMATEFLRRDDSREVAKPLLNHLEQVTKSMSDLLNELLVEVKLQGGVLRPRFRRHDFLPILRDAVAKYELPAAAQGVMITEHFADVEQCEISADPDLLSRVLDNLLSNAIRYAPERSVVKVSLELEDEDVLISVCDEGAGIPDGEKPLVFKKFFSGRSGSRSGTGLGLAFCRLVIEAHNGKIEVLDNAPRGARVAIRLNRPAALTETRRDTPLVIMT</sequence>
<dbReference type="InterPro" id="IPR003594">
    <property type="entry name" value="HATPase_dom"/>
</dbReference>
<dbReference type="InterPro" id="IPR003661">
    <property type="entry name" value="HisK_dim/P_dom"/>
</dbReference>
<dbReference type="SUPFAM" id="SSF55874">
    <property type="entry name" value="ATPase domain of HSP90 chaperone/DNA topoisomerase II/histidine kinase"/>
    <property type="match status" value="1"/>
</dbReference>
<dbReference type="SUPFAM" id="SSF47384">
    <property type="entry name" value="Homodimeric domain of signal transducing histidine kinase"/>
    <property type="match status" value="1"/>
</dbReference>
<dbReference type="PROSITE" id="PS50109">
    <property type="entry name" value="HIS_KIN"/>
    <property type="match status" value="1"/>
</dbReference>
<name>A0AAQ3LCT6_9BACT</name>
<dbReference type="KEGG" id="puo:RZN69_09590"/>
<keyword evidence="7" id="KW-0808">Transferase</keyword>
<feature type="domain" description="Histidine kinase" evidence="5">
    <location>
        <begin position="142"/>
        <end position="356"/>
    </location>
</feature>
<gene>
    <name evidence="7" type="ORF">RZN69_09590</name>
</gene>
<proteinExistence type="predicted"/>
<organism evidence="7 8">
    <name type="scientific">Rubellicoccus peritrichatus</name>
    <dbReference type="NCBI Taxonomy" id="3080537"/>
    <lineage>
        <taxon>Bacteria</taxon>
        <taxon>Pseudomonadati</taxon>
        <taxon>Verrucomicrobiota</taxon>
        <taxon>Opitutia</taxon>
        <taxon>Puniceicoccales</taxon>
        <taxon>Cerasicoccaceae</taxon>
        <taxon>Rubellicoccus</taxon>
    </lineage>
</organism>
<dbReference type="PANTHER" id="PTHR43547">
    <property type="entry name" value="TWO-COMPONENT HISTIDINE KINASE"/>
    <property type="match status" value="1"/>
</dbReference>
<dbReference type="Pfam" id="PF00072">
    <property type="entry name" value="Response_reg"/>
    <property type="match status" value="1"/>
</dbReference>
<evidence type="ECO:0000256" key="2">
    <source>
        <dbReference type="ARBA" id="ARBA00012438"/>
    </source>
</evidence>
<dbReference type="InterPro" id="IPR036890">
    <property type="entry name" value="HATPase_C_sf"/>
</dbReference>
<dbReference type="InterPro" id="IPR001789">
    <property type="entry name" value="Sig_transdc_resp-reg_receiver"/>
</dbReference>
<evidence type="ECO:0000313" key="8">
    <source>
        <dbReference type="Proteomes" id="UP001304300"/>
    </source>
</evidence>
<dbReference type="Proteomes" id="UP001304300">
    <property type="component" value="Chromosome"/>
</dbReference>
<keyword evidence="8" id="KW-1185">Reference proteome</keyword>
<dbReference type="SMART" id="SM00448">
    <property type="entry name" value="REC"/>
    <property type="match status" value="1"/>
</dbReference>
<dbReference type="PANTHER" id="PTHR43547:SF2">
    <property type="entry name" value="HYBRID SIGNAL TRANSDUCTION HISTIDINE KINASE C"/>
    <property type="match status" value="1"/>
</dbReference>
<dbReference type="PRINTS" id="PR00344">
    <property type="entry name" value="BCTRLSENSOR"/>
</dbReference>
<dbReference type="CDD" id="cd00082">
    <property type="entry name" value="HisKA"/>
    <property type="match status" value="1"/>
</dbReference>
<evidence type="ECO:0000259" key="5">
    <source>
        <dbReference type="PROSITE" id="PS50109"/>
    </source>
</evidence>
<dbReference type="InterPro" id="IPR005467">
    <property type="entry name" value="His_kinase_dom"/>
</dbReference>